<gene>
    <name evidence="5" type="ORF">ACFFHM_03910</name>
</gene>
<keyword evidence="6" id="KW-1185">Reference proteome</keyword>
<comment type="caution">
    <text evidence="5">The sequence shown here is derived from an EMBL/GenBank/DDBJ whole genome shotgun (WGS) entry which is preliminary data.</text>
</comment>
<protein>
    <submittedName>
        <fullName evidence="5">Sugar ABC transporter substrate-binding protein</fullName>
    </submittedName>
</protein>
<evidence type="ECO:0000256" key="3">
    <source>
        <dbReference type="ARBA" id="ARBA00022729"/>
    </source>
</evidence>
<feature type="domain" description="Periplasmic binding protein" evidence="4">
    <location>
        <begin position="34"/>
        <end position="285"/>
    </location>
</feature>
<evidence type="ECO:0000313" key="5">
    <source>
        <dbReference type="EMBL" id="MFC0469698.1"/>
    </source>
</evidence>
<evidence type="ECO:0000259" key="4">
    <source>
        <dbReference type="Pfam" id="PF13407"/>
    </source>
</evidence>
<keyword evidence="3" id="KW-0732">Signal</keyword>
<dbReference type="InterPro" id="IPR025997">
    <property type="entry name" value="SBP_2_dom"/>
</dbReference>
<evidence type="ECO:0000256" key="2">
    <source>
        <dbReference type="ARBA" id="ARBA00007639"/>
    </source>
</evidence>
<comment type="similarity">
    <text evidence="2">Belongs to the bacterial solute-binding protein 2 family.</text>
</comment>
<dbReference type="Gene3D" id="3.40.50.2300">
    <property type="match status" value="2"/>
</dbReference>
<dbReference type="Pfam" id="PF13407">
    <property type="entry name" value="Peripla_BP_4"/>
    <property type="match status" value="1"/>
</dbReference>
<comment type="subcellular location">
    <subcellularLocation>
        <location evidence="1">Cell envelope</location>
    </subcellularLocation>
</comment>
<name>A0ABV6K8R0_9BACI</name>
<organism evidence="5 6">
    <name type="scientific">Halalkalibacter kiskunsagensis</name>
    <dbReference type="NCBI Taxonomy" id="1548599"/>
    <lineage>
        <taxon>Bacteria</taxon>
        <taxon>Bacillati</taxon>
        <taxon>Bacillota</taxon>
        <taxon>Bacilli</taxon>
        <taxon>Bacillales</taxon>
        <taxon>Bacillaceae</taxon>
        <taxon>Halalkalibacter</taxon>
    </lineage>
</organism>
<dbReference type="PANTHER" id="PTHR46847:SF1">
    <property type="entry name" value="D-ALLOSE-BINDING PERIPLASMIC PROTEIN-RELATED"/>
    <property type="match status" value="1"/>
</dbReference>
<dbReference type="PANTHER" id="PTHR46847">
    <property type="entry name" value="D-ALLOSE-BINDING PERIPLASMIC PROTEIN-RELATED"/>
    <property type="match status" value="1"/>
</dbReference>
<proteinExistence type="inferred from homology"/>
<dbReference type="RefSeq" id="WP_335962219.1">
    <property type="nucleotide sequence ID" value="NZ_JAXBLX010000025.1"/>
</dbReference>
<dbReference type="EMBL" id="JBHLUX010000008">
    <property type="protein sequence ID" value="MFC0469698.1"/>
    <property type="molecule type" value="Genomic_DNA"/>
</dbReference>
<dbReference type="SUPFAM" id="SSF53822">
    <property type="entry name" value="Periplasmic binding protein-like I"/>
    <property type="match status" value="1"/>
</dbReference>
<evidence type="ECO:0000313" key="6">
    <source>
        <dbReference type="Proteomes" id="UP001589838"/>
    </source>
</evidence>
<dbReference type="Proteomes" id="UP001589838">
    <property type="component" value="Unassembled WGS sequence"/>
</dbReference>
<dbReference type="InterPro" id="IPR028082">
    <property type="entry name" value="Peripla_BP_I"/>
</dbReference>
<evidence type="ECO:0000256" key="1">
    <source>
        <dbReference type="ARBA" id="ARBA00004196"/>
    </source>
</evidence>
<sequence>MKKRLLVGLIVFLCTIFVVTLIAKPFIDEKPKVIVLIKDSKSAYWKMIKAGAEKGLKDFGLEGQVVAPTDSLHEAQVEVLGDVMKENPDVLIISPIYPEAMIPYLEEVVAEWNVPVLLLDTDALLENKISYVGTDNVALGERAGALLGSQLQPGNEVAIIGFDSISPVANERIQGAKKSLEAIRINVVSEGVEVSFEPVQVQEAVKAILKDYPNLKGIIATNDGLAIDAVEVLQEEGIAIPVIGADGINDMIELIEEGTLPGTVAQNPYDMGYISVEAAKKVIEGVQVDPMIDSGVDIIVKGNAKNRLDFQRKLLR</sequence>
<reference evidence="5 6" key="1">
    <citation type="submission" date="2024-09" db="EMBL/GenBank/DDBJ databases">
        <authorList>
            <person name="Sun Q."/>
            <person name="Mori K."/>
        </authorList>
    </citation>
    <scope>NUCLEOTIDE SEQUENCE [LARGE SCALE GENOMIC DNA]</scope>
    <source>
        <strain evidence="5 6">NCAIM B.02610</strain>
    </source>
</reference>
<accession>A0ABV6K8R0</accession>